<accession>A0A1F7WCQ3</accession>
<dbReference type="InterPro" id="IPR008928">
    <property type="entry name" value="6-hairpin_glycosidase_sf"/>
</dbReference>
<protein>
    <submittedName>
        <fullName evidence="1">Uncharacterized protein</fullName>
    </submittedName>
</protein>
<evidence type="ECO:0000313" key="1">
    <source>
        <dbReference type="EMBL" id="OGM00606.1"/>
    </source>
</evidence>
<name>A0A1F7WCQ3_9BACT</name>
<comment type="caution">
    <text evidence="1">The sequence shown here is derived from an EMBL/GenBank/DDBJ whole genome shotgun (WGS) entry which is preliminary data.</text>
</comment>
<dbReference type="InterPro" id="IPR005198">
    <property type="entry name" value="Glyco_hydro_76"/>
</dbReference>
<dbReference type="Gene3D" id="1.50.10.20">
    <property type="match status" value="2"/>
</dbReference>
<dbReference type="Pfam" id="PF03663">
    <property type="entry name" value="Glyco_hydro_76"/>
    <property type="match status" value="1"/>
</dbReference>
<reference evidence="1 2" key="1">
    <citation type="journal article" date="2016" name="Nat. Commun.">
        <title>Thousands of microbial genomes shed light on interconnected biogeochemical processes in an aquifer system.</title>
        <authorList>
            <person name="Anantharaman K."/>
            <person name="Brown C.T."/>
            <person name="Hug L.A."/>
            <person name="Sharon I."/>
            <person name="Castelle C.J."/>
            <person name="Probst A.J."/>
            <person name="Thomas B.C."/>
            <person name="Singh A."/>
            <person name="Wilkins M.J."/>
            <person name="Karaoz U."/>
            <person name="Brodie E.L."/>
            <person name="Williams K.H."/>
            <person name="Hubbard S.S."/>
            <person name="Banfield J.F."/>
        </authorList>
    </citation>
    <scope>NUCLEOTIDE SEQUENCE [LARGE SCALE GENOMIC DNA]</scope>
</reference>
<dbReference type="GO" id="GO:0005975">
    <property type="term" value="P:carbohydrate metabolic process"/>
    <property type="evidence" value="ECO:0007669"/>
    <property type="project" value="InterPro"/>
</dbReference>
<dbReference type="Proteomes" id="UP000176988">
    <property type="component" value="Unassembled WGS sequence"/>
</dbReference>
<dbReference type="STRING" id="1802424.A2480_00540"/>
<evidence type="ECO:0000313" key="2">
    <source>
        <dbReference type="Proteomes" id="UP000176988"/>
    </source>
</evidence>
<dbReference type="CDD" id="cd00688">
    <property type="entry name" value="ISOPREN_C2_like"/>
    <property type="match status" value="1"/>
</dbReference>
<gene>
    <name evidence="1" type="ORF">A2480_00540</name>
</gene>
<dbReference type="EMBL" id="MGFG01000028">
    <property type="protein sequence ID" value="OGM00606.1"/>
    <property type="molecule type" value="Genomic_DNA"/>
</dbReference>
<dbReference type="AlphaFoldDB" id="A0A1F7WCQ3"/>
<dbReference type="SUPFAM" id="SSF48208">
    <property type="entry name" value="Six-hairpin glycosidases"/>
    <property type="match status" value="2"/>
</dbReference>
<organism evidence="1 2">
    <name type="scientific">Candidatus Uhrbacteria bacterium RIFOXYC2_FULL_47_19</name>
    <dbReference type="NCBI Taxonomy" id="1802424"/>
    <lineage>
        <taxon>Bacteria</taxon>
        <taxon>Candidatus Uhriibacteriota</taxon>
    </lineage>
</organism>
<proteinExistence type="predicted"/>
<sequence length="379" mass="43110">MSQEEITTKYNLVDSIADWMTSSGIQSPDGGVYAWYDVETGKHSYLYSEITGYAVTAFLYLHKLYNRIEYVERAEKAAEWVIKNALSDCGGVKTRYFTDKDSVDEHTSFSGGNIFSFDTAMVLYGFANLYKTTNKTIYLEYAKKMADFLVETMQKPDGSFIAIYNEKTGSVSNSTKKWSTQSGSFHAKNALGLVATYEITKDERYKDAAVKVCEFALTRQEESGRFITDTASLCTHMHPHCYTIEGLSFVGSTFGIEKFTKAAERAAYWALSRTDENGINETYFPATDTFSDFQRSDVLAQVLRMGLLFVKDQSIDHLAKVLLKYRTDQDHNGEKDGFFYSSTHEHVNFWCTMFALQALSIYYDKDLIPKNGERFDLLV</sequence>